<feature type="region of interest" description="Disordered" evidence="10">
    <location>
        <begin position="288"/>
        <end position="318"/>
    </location>
</feature>
<dbReference type="Pfam" id="PF01351">
    <property type="entry name" value="RNase_HII"/>
    <property type="match status" value="1"/>
</dbReference>
<keyword evidence="5 8" id="KW-0479">Metal-binding</keyword>
<dbReference type="InterPro" id="IPR012337">
    <property type="entry name" value="RNaseH-like_sf"/>
</dbReference>
<dbReference type="NCBIfam" id="TIGR00729">
    <property type="entry name" value="ribonuclease HII"/>
    <property type="match status" value="1"/>
</dbReference>
<dbReference type="InterPro" id="IPR004649">
    <property type="entry name" value="RNase_H2_suA"/>
</dbReference>
<evidence type="ECO:0000256" key="3">
    <source>
        <dbReference type="ARBA" id="ARBA00007058"/>
    </source>
</evidence>
<feature type="binding site" evidence="8">
    <location>
        <position position="47"/>
    </location>
    <ligand>
        <name>a divalent metal cation</name>
        <dbReference type="ChEBI" id="CHEBI:60240"/>
    </ligand>
</feature>
<feature type="region of interest" description="Disordered" evidence="10">
    <location>
        <begin position="635"/>
        <end position="683"/>
    </location>
</feature>
<evidence type="ECO:0000256" key="9">
    <source>
        <dbReference type="RuleBase" id="RU003515"/>
    </source>
</evidence>
<comment type="caution">
    <text evidence="12">The sequence shown here is derived from an EMBL/GenBank/DDBJ whole genome shotgun (WGS) entry which is preliminary data.</text>
</comment>
<evidence type="ECO:0000256" key="4">
    <source>
        <dbReference type="ARBA" id="ARBA00022722"/>
    </source>
</evidence>
<feature type="compositionally biased region" description="Low complexity" evidence="10">
    <location>
        <begin position="643"/>
        <end position="654"/>
    </location>
</feature>
<dbReference type="Gene3D" id="1.10.10.460">
    <property type="entry name" value="Ribonuclease hii. Domain 2"/>
    <property type="match status" value="1"/>
</dbReference>
<protein>
    <recommendedName>
        <fullName evidence="9">Ribonuclease</fullName>
        <ecNumber evidence="9">3.1.26.4</ecNumber>
    </recommendedName>
</protein>
<accession>A0A9P8PH08</accession>
<dbReference type="GO" id="GO:0006298">
    <property type="term" value="P:mismatch repair"/>
    <property type="evidence" value="ECO:0007669"/>
    <property type="project" value="TreeGrafter"/>
</dbReference>
<dbReference type="InterPro" id="IPR024567">
    <property type="entry name" value="RNase_HII/HIII_dom"/>
</dbReference>
<feature type="region of interest" description="Disordered" evidence="10">
    <location>
        <begin position="607"/>
        <end position="626"/>
    </location>
</feature>
<dbReference type="EC" id="3.1.26.4" evidence="9"/>
<feature type="compositionally biased region" description="Polar residues" evidence="10">
    <location>
        <begin position="611"/>
        <end position="620"/>
    </location>
</feature>
<feature type="region of interest" description="Disordered" evidence="10">
    <location>
        <begin position="574"/>
        <end position="595"/>
    </location>
</feature>
<dbReference type="InterPro" id="IPR036397">
    <property type="entry name" value="RNaseH_sf"/>
</dbReference>
<dbReference type="PANTHER" id="PTHR10954:SF7">
    <property type="entry name" value="RIBONUCLEASE H2 SUBUNIT A"/>
    <property type="match status" value="1"/>
</dbReference>
<dbReference type="PANTHER" id="PTHR10954">
    <property type="entry name" value="RIBONUCLEASE H2 SUBUNIT A"/>
    <property type="match status" value="1"/>
</dbReference>
<feature type="compositionally biased region" description="Basic residues" evidence="10">
    <location>
        <begin position="714"/>
        <end position="726"/>
    </location>
</feature>
<keyword evidence="7 8" id="KW-0378">Hydrolase</keyword>
<dbReference type="GO" id="GO:0032299">
    <property type="term" value="C:ribonuclease H2 complex"/>
    <property type="evidence" value="ECO:0007669"/>
    <property type="project" value="TreeGrafter"/>
</dbReference>
<dbReference type="EMBL" id="JAEUBE010000084">
    <property type="protein sequence ID" value="KAH3671099.1"/>
    <property type="molecule type" value="Genomic_DNA"/>
</dbReference>
<dbReference type="GO" id="GO:0046872">
    <property type="term" value="F:metal ion binding"/>
    <property type="evidence" value="ECO:0007669"/>
    <property type="project" value="UniProtKB-KW"/>
</dbReference>
<dbReference type="PROSITE" id="PS51975">
    <property type="entry name" value="RNASE_H_2"/>
    <property type="match status" value="1"/>
</dbReference>
<dbReference type="InterPro" id="IPR023160">
    <property type="entry name" value="RNase_HII_hlx-loop-hlx_cap_dom"/>
</dbReference>
<evidence type="ECO:0000256" key="1">
    <source>
        <dbReference type="ARBA" id="ARBA00000077"/>
    </source>
</evidence>
<evidence type="ECO:0000259" key="11">
    <source>
        <dbReference type="PROSITE" id="PS51975"/>
    </source>
</evidence>
<dbReference type="GO" id="GO:0043137">
    <property type="term" value="P:DNA replication, removal of RNA primer"/>
    <property type="evidence" value="ECO:0007669"/>
    <property type="project" value="TreeGrafter"/>
</dbReference>
<proteinExistence type="inferred from homology"/>
<feature type="domain" description="RNase H type-2" evidence="11">
    <location>
        <begin position="41"/>
        <end position="265"/>
    </location>
</feature>
<dbReference type="GO" id="GO:0003723">
    <property type="term" value="F:RNA binding"/>
    <property type="evidence" value="ECO:0007669"/>
    <property type="project" value="UniProtKB-UniRule"/>
</dbReference>
<dbReference type="Gene3D" id="3.30.420.10">
    <property type="entry name" value="Ribonuclease H-like superfamily/Ribonuclease H"/>
    <property type="match status" value="1"/>
</dbReference>
<dbReference type="InterPro" id="IPR001352">
    <property type="entry name" value="RNase_HII/HIII"/>
</dbReference>
<evidence type="ECO:0000313" key="12">
    <source>
        <dbReference type="EMBL" id="KAH3671099.1"/>
    </source>
</evidence>
<sequence>MDETSLFENLRLPSVPLPVSSATNTYCSPVPRAVLAAPNEPVILGVDEAGRGPVLGPMVYGIAYCLKDYSQKLKTQYGFADSKTLTVERRDQLMHSIIEPNGDLCQNVGWMTTTMTARDISSEMLKPRSVGNINLNEQAHDATIKLIQRVIDQGVNLKEVYVDTVGVPEAYQRKLSNRFPGIRVTVTKKADSLFPIVSTASIVAKVTRDCSLYHMAKGANWGSGYPSDPRTVKWLNSNVDPIFGWDSTVRFSWQTARDSLVRNGAVPMVWEDELPPNDTFGNVANLMSKSGTTGKSNEGKSETELESNVSTKKTDFLGNDTHVPGLIHTNHDTSHTAAESESSGVTWVQQLLLGVQVDVVTAETLEVEEVLGERDGVVDCEVVSDQVHEVFHDRLKVVESWDTDGQTQTVTNNGPEHSWDLGQRRPERLGTQGDGVHVWNVGADGGQGEQHTQELTESVERVLSKNGVDQSSDRVLGVELGVLGVGLDTGDGSSTQDLGEDQWEAQTKENGKEQFGWAGGWLHVGSVVSGIGGPACCESEDSTSERKNTTSKSLTGTPLSDSRAVFVRNTRHENAVDGQSSDDGDENNHVWNPGPFLVSVDEMVAKEGDTDGNQNQNQTAGPWRTSVVVDDVDKLGRGHDVHGTPTNTGNTVNGSKDTHSKVSNKEPGQNHLSKTKLSTVDGVEGNRRASQHVEEDDHQNRGTKVEVENTVRKSTQRKGGNHKVGRQPHGSTGPQRVVGLFLNRNSFDASSFTVEHADQVGIEARVGLFELGSFLHKWLFGKRIVRLLF</sequence>
<organism evidence="12 13">
    <name type="scientific">Ogataea philodendri</name>
    <dbReference type="NCBI Taxonomy" id="1378263"/>
    <lineage>
        <taxon>Eukaryota</taxon>
        <taxon>Fungi</taxon>
        <taxon>Dikarya</taxon>
        <taxon>Ascomycota</taxon>
        <taxon>Saccharomycotina</taxon>
        <taxon>Pichiomycetes</taxon>
        <taxon>Pichiales</taxon>
        <taxon>Pichiaceae</taxon>
        <taxon>Ogataea</taxon>
    </lineage>
</organism>
<evidence type="ECO:0000256" key="8">
    <source>
        <dbReference type="PROSITE-ProRule" id="PRU01319"/>
    </source>
</evidence>
<dbReference type="FunFam" id="1.10.10.460:FF:000001">
    <property type="entry name" value="Ribonuclease"/>
    <property type="match status" value="1"/>
</dbReference>
<evidence type="ECO:0000256" key="10">
    <source>
        <dbReference type="SAM" id="MobiDB-lite"/>
    </source>
</evidence>
<gene>
    <name evidence="12" type="ORF">OGAPHI_000810</name>
</gene>
<feature type="compositionally biased region" description="Polar residues" evidence="10">
    <location>
        <begin position="550"/>
        <end position="559"/>
    </location>
</feature>
<feature type="binding site" evidence="8">
    <location>
        <position position="163"/>
    </location>
    <ligand>
        <name>a divalent metal cation</name>
        <dbReference type="ChEBI" id="CHEBI:60240"/>
    </ligand>
</feature>
<comment type="cofactor">
    <cofactor evidence="2">
        <name>Mg(2+)</name>
        <dbReference type="ChEBI" id="CHEBI:18420"/>
    </cofactor>
</comment>
<comment type="function">
    <text evidence="9">Endonuclease that specifically degrades the RNA of RNA-DNA hybrids.</text>
</comment>
<name>A0A9P8PH08_9ASCO</name>
<dbReference type="GO" id="GO:0004523">
    <property type="term" value="F:RNA-DNA hybrid ribonuclease activity"/>
    <property type="evidence" value="ECO:0007669"/>
    <property type="project" value="UniProtKB-UniRule"/>
</dbReference>
<evidence type="ECO:0000256" key="6">
    <source>
        <dbReference type="ARBA" id="ARBA00022759"/>
    </source>
</evidence>
<feature type="region of interest" description="Disordered" evidence="10">
    <location>
        <begin position="536"/>
        <end position="559"/>
    </location>
</feature>
<keyword evidence="13" id="KW-1185">Reference proteome</keyword>
<feature type="region of interest" description="Disordered" evidence="10">
    <location>
        <begin position="713"/>
        <end position="735"/>
    </location>
</feature>
<reference evidence="12" key="1">
    <citation type="journal article" date="2021" name="Open Biol.">
        <title>Shared evolutionary footprints suggest mitochondrial oxidative damage underlies multiple complex I losses in fungi.</title>
        <authorList>
            <person name="Schikora-Tamarit M.A."/>
            <person name="Marcet-Houben M."/>
            <person name="Nosek J."/>
            <person name="Gabaldon T."/>
        </authorList>
    </citation>
    <scope>NUCLEOTIDE SEQUENCE</scope>
    <source>
        <strain evidence="12">CBS6075</strain>
    </source>
</reference>
<keyword evidence="4 8" id="KW-0540">Nuclease</keyword>
<reference evidence="12" key="2">
    <citation type="submission" date="2021-01" db="EMBL/GenBank/DDBJ databases">
        <authorList>
            <person name="Schikora-Tamarit M.A."/>
        </authorList>
    </citation>
    <scope>NUCLEOTIDE SEQUENCE</scope>
    <source>
        <strain evidence="12">CBS6075</strain>
    </source>
</reference>
<evidence type="ECO:0000256" key="2">
    <source>
        <dbReference type="ARBA" id="ARBA00001946"/>
    </source>
</evidence>
<dbReference type="OrthoDB" id="7462577at2759"/>
<evidence type="ECO:0000313" key="13">
    <source>
        <dbReference type="Proteomes" id="UP000769157"/>
    </source>
</evidence>
<comment type="similarity">
    <text evidence="3">Belongs to the RNase HII family. Eukaryotic subfamily.</text>
</comment>
<feature type="binding site" evidence="8">
    <location>
        <position position="48"/>
    </location>
    <ligand>
        <name>a divalent metal cation</name>
        <dbReference type="ChEBI" id="CHEBI:60240"/>
    </ligand>
</feature>
<comment type="cofactor">
    <cofactor evidence="8">
        <name>Mn(2+)</name>
        <dbReference type="ChEBI" id="CHEBI:29035"/>
    </cofactor>
    <cofactor evidence="8">
        <name>Mg(2+)</name>
        <dbReference type="ChEBI" id="CHEBI:18420"/>
    </cofactor>
    <text evidence="8">Manganese or magnesium. Binds 1 divalent metal ion per monomer in the absence of substrate. May bind a second metal ion after substrate binding.</text>
</comment>
<dbReference type="GeneID" id="70232778"/>
<feature type="compositionally biased region" description="Polar residues" evidence="10">
    <location>
        <begin position="666"/>
        <end position="678"/>
    </location>
</feature>
<comment type="catalytic activity">
    <reaction evidence="1 8 9">
        <text>Endonucleolytic cleavage to 5'-phosphomonoester.</text>
        <dbReference type="EC" id="3.1.26.4"/>
    </reaction>
</comment>
<dbReference type="Proteomes" id="UP000769157">
    <property type="component" value="Unassembled WGS sequence"/>
</dbReference>
<dbReference type="CDD" id="cd07181">
    <property type="entry name" value="RNase_HII_eukaryota_like"/>
    <property type="match status" value="1"/>
</dbReference>
<evidence type="ECO:0000256" key="7">
    <source>
        <dbReference type="ARBA" id="ARBA00022801"/>
    </source>
</evidence>
<dbReference type="RefSeq" id="XP_046064467.1">
    <property type="nucleotide sequence ID" value="XM_046208946.1"/>
</dbReference>
<keyword evidence="6 8" id="KW-0255">Endonuclease</keyword>
<dbReference type="AlphaFoldDB" id="A0A9P8PH08"/>
<dbReference type="SUPFAM" id="SSF53098">
    <property type="entry name" value="Ribonuclease H-like"/>
    <property type="match status" value="1"/>
</dbReference>
<dbReference type="FunFam" id="3.30.420.10:FF:000016">
    <property type="entry name" value="Ribonuclease"/>
    <property type="match status" value="1"/>
</dbReference>
<evidence type="ECO:0000256" key="5">
    <source>
        <dbReference type="ARBA" id="ARBA00022723"/>
    </source>
</evidence>